<organism evidence="1 2">
    <name type="scientific">Tianweitania populi</name>
    <dbReference type="NCBI Taxonomy" id="1607949"/>
    <lineage>
        <taxon>Bacteria</taxon>
        <taxon>Pseudomonadati</taxon>
        <taxon>Pseudomonadota</taxon>
        <taxon>Alphaproteobacteria</taxon>
        <taxon>Hyphomicrobiales</taxon>
        <taxon>Phyllobacteriaceae</taxon>
        <taxon>Tianweitania</taxon>
    </lineage>
</organism>
<sequence length="74" mass="8098">MAALLEADIVIVRHAVITMDAKTLGEQQLGQMKANEASCARYEDTSHAVMLLKRANSRLNANKLVHLIILRGVA</sequence>
<reference evidence="1" key="1">
    <citation type="journal article" date="2014" name="Int. J. Syst. Evol. Microbiol.">
        <title>Complete genome sequence of Corynebacterium casei LMG S-19264T (=DSM 44701T), isolated from a smear-ripened cheese.</title>
        <authorList>
            <consortium name="US DOE Joint Genome Institute (JGI-PGF)"/>
            <person name="Walter F."/>
            <person name="Albersmeier A."/>
            <person name="Kalinowski J."/>
            <person name="Ruckert C."/>
        </authorList>
    </citation>
    <scope>NUCLEOTIDE SEQUENCE</scope>
    <source>
        <strain evidence="1">KCTC 42249</strain>
    </source>
</reference>
<dbReference type="Proteomes" id="UP000630142">
    <property type="component" value="Unassembled WGS sequence"/>
</dbReference>
<evidence type="ECO:0000313" key="2">
    <source>
        <dbReference type="Proteomes" id="UP000630142"/>
    </source>
</evidence>
<proteinExistence type="predicted"/>
<comment type="caution">
    <text evidence="1">The sequence shown here is derived from an EMBL/GenBank/DDBJ whole genome shotgun (WGS) entry which is preliminary data.</text>
</comment>
<gene>
    <name evidence="1" type="ORF">GCM10016234_01950</name>
</gene>
<protein>
    <submittedName>
        <fullName evidence="1">Uncharacterized protein</fullName>
    </submittedName>
</protein>
<keyword evidence="2" id="KW-1185">Reference proteome</keyword>
<reference evidence="1" key="2">
    <citation type="submission" date="2020-09" db="EMBL/GenBank/DDBJ databases">
        <authorList>
            <person name="Sun Q."/>
            <person name="Kim S."/>
        </authorList>
    </citation>
    <scope>NUCLEOTIDE SEQUENCE</scope>
    <source>
        <strain evidence="1">KCTC 42249</strain>
    </source>
</reference>
<evidence type="ECO:0000313" key="1">
    <source>
        <dbReference type="EMBL" id="GHD05640.1"/>
    </source>
</evidence>
<name>A0A8J3DKQ5_9HYPH</name>
<dbReference type="EMBL" id="BMZQ01000001">
    <property type="protein sequence ID" value="GHD05640.1"/>
    <property type="molecule type" value="Genomic_DNA"/>
</dbReference>
<accession>A0A8J3DKQ5</accession>
<dbReference type="AlphaFoldDB" id="A0A8J3DKQ5"/>